<accession>A0A381NEQ7</accession>
<sequence length="46" mass="5368">MNSRQFAGKLAAPEFPQGLEWVNSDRPITIQELRGRIVILDFWTYC</sequence>
<evidence type="ECO:0000313" key="1">
    <source>
        <dbReference type="EMBL" id="SUZ52298.1"/>
    </source>
</evidence>
<gene>
    <name evidence="1" type="ORF">METZ01_LOCUS5152</name>
</gene>
<proteinExistence type="predicted"/>
<name>A0A381NEQ7_9ZZZZ</name>
<protein>
    <recommendedName>
        <fullName evidence="2">Alkyl hydroperoxide reductase subunit C/ Thiol specific antioxidant domain-containing protein</fullName>
    </recommendedName>
</protein>
<evidence type="ECO:0008006" key="2">
    <source>
        <dbReference type="Google" id="ProtNLM"/>
    </source>
</evidence>
<dbReference type="EMBL" id="UINC01000266">
    <property type="protein sequence ID" value="SUZ52298.1"/>
    <property type="molecule type" value="Genomic_DNA"/>
</dbReference>
<reference evidence="1" key="1">
    <citation type="submission" date="2018-05" db="EMBL/GenBank/DDBJ databases">
        <authorList>
            <person name="Lanie J.A."/>
            <person name="Ng W.-L."/>
            <person name="Kazmierczak K.M."/>
            <person name="Andrzejewski T.M."/>
            <person name="Davidsen T.M."/>
            <person name="Wayne K.J."/>
            <person name="Tettelin H."/>
            <person name="Glass J.I."/>
            <person name="Rusch D."/>
            <person name="Podicherti R."/>
            <person name="Tsui H.-C.T."/>
            <person name="Winkler M.E."/>
        </authorList>
    </citation>
    <scope>NUCLEOTIDE SEQUENCE</scope>
</reference>
<organism evidence="1">
    <name type="scientific">marine metagenome</name>
    <dbReference type="NCBI Taxonomy" id="408172"/>
    <lineage>
        <taxon>unclassified sequences</taxon>
        <taxon>metagenomes</taxon>
        <taxon>ecological metagenomes</taxon>
    </lineage>
</organism>
<dbReference type="Gene3D" id="3.40.30.10">
    <property type="entry name" value="Glutaredoxin"/>
    <property type="match status" value="1"/>
</dbReference>
<dbReference type="AlphaFoldDB" id="A0A381NEQ7"/>